<evidence type="ECO:0000313" key="1">
    <source>
        <dbReference type="EMBL" id="PJE62759.1"/>
    </source>
</evidence>
<reference evidence="2" key="1">
    <citation type="submission" date="2017-09" db="EMBL/GenBank/DDBJ databases">
        <title>Depth-based differentiation of microbial function through sediment-hosted aquifers and enrichment of novel symbionts in the deep terrestrial subsurface.</title>
        <authorList>
            <person name="Probst A.J."/>
            <person name="Ladd B."/>
            <person name="Jarett J.K."/>
            <person name="Geller-Mcgrath D.E."/>
            <person name="Sieber C.M.K."/>
            <person name="Emerson J.B."/>
            <person name="Anantharaman K."/>
            <person name="Thomas B.C."/>
            <person name="Malmstrom R."/>
            <person name="Stieglmeier M."/>
            <person name="Klingl A."/>
            <person name="Woyke T."/>
            <person name="Ryan C.M."/>
            <person name="Banfield J.F."/>
        </authorList>
    </citation>
    <scope>NUCLEOTIDE SEQUENCE [LARGE SCALE GENOMIC DNA]</scope>
</reference>
<proteinExistence type="predicted"/>
<dbReference type="Proteomes" id="UP000229554">
    <property type="component" value="Unassembled WGS sequence"/>
</dbReference>
<name>A0A2M8KSA1_9BACT</name>
<dbReference type="AlphaFoldDB" id="A0A2M8KSA1"/>
<accession>A0A2M8KSA1</accession>
<organism evidence="1 2">
    <name type="scientific">Candidatus Roizmanbacteria bacterium CG10_big_fil_rev_8_21_14_0_10_39_6</name>
    <dbReference type="NCBI Taxonomy" id="1974853"/>
    <lineage>
        <taxon>Bacteria</taxon>
        <taxon>Candidatus Roizmaniibacteriota</taxon>
    </lineage>
</organism>
<protein>
    <submittedName>
        <fullName evidence="1">Uncharacterized protein</fullName>
    </submittedName>
</protein>
<dbReference type="EMBL" id="PFED01000130">
    <property type="protein sequence ID" value="PJE62759.1"/>
    <property type="molecule type" value="Genomic_DNA"/>
</dbReference>
<sequence length="103" mass="12213">MNNIEADSTWKKRNKSKKLHRVKKHNLLRHAGYTSLKIHFTTYSRLLFLREFVALSHYLVAYLFRRIYTSSFCTIGTELVSLRAIFFRNKHKIAPLSVGEVRE</sequence>
<evidence type="ECO:0000313" key="2">
    <source>
        <dbReference type="Proteomes" id="UP000229554"/>
    </source>
</evidence>
<gene>
    <name evidence="1" type="ORF">COU88_03195</name>
</gene>
<comment type="caution">
    <text evidence="1">The sequence shown here is derived from an EMBL/GenBank/DDBJ whole genome shotgun (WGS) entry which is preliminary data.</text>
</comment>